<dbReference type="Pfam" id="PF24894">
    <property type="entry name" value="Hexapep_GlmU"/>
    <property type="match status" value="1"/>
</dbReference>
<organism evidence="5 6">
    <name type="scientific">Mycoplasmopsis agassizii</name>
    <dbReference type="NCBI Taxonomy" id="33922"/>
    <lineage>
        <taxon>Bacteria</taxon>
        <taxon>Bacillati</taxon>
        <taxon>Mycoplasmatota</taxon>
        <taxon>Mycoplasmoidales</taxon>
        <taxon>Metamycoplasmataceae</taxon>
        <taxon>Mycoplasmopsis</taxon>
    </lineage>
</organism>
<comment type="caution">
    <text evidence="5">The sequence shown here is derived from an EMBL/GenBank/DDBJ whole genome shotgun (WGS) entry which is preliminary data.</text>
</comment>
<dbReference type="SUPFAM" id="SSF51161">
    <property type="entry name" value="Trimeric LpxA-like enzymes"/>
    <property type="match status" value="1"/>
</dbReference>
<keyword evidence="5" id="KW-0808">Transferase</keyword>
<dbReference type="EMBL" id="NQMN01000001">
    <property type="protein sequence ID" value="PAF55432.1"/>
    <property type="molecule type" value="Genomic_DNA"/>
</dbReference>
<dbReference type="InterPro" id="IPR011004">
    <property type="entry name" value="Trimer_LpxA-like_sf"/>
</dbReference>
<dbReference type="InterPro" id="IPR011832">
    <property type="entry name" value="GlgDAde_trans"/>
</dbReference>
<dbReference type="SUPFAM" id="SSF53448">
    <property type="entry name" value="Nucleotide-diphospho-sugar transferases"/>
    <property type="match status" value="1"/>
</dbReference>
<gene>
    <name evidence="5" type="primary">glgD</name>
    <name evidence="5" type="ORF">CJF60_01980</name>
</gene>
<keyword evidence="6" id="KW-1185">Reference proteome</keyword>
<dbReference type="GO" id="GO:0016779">
    <property type="term" value="F:nucleotidyltransferase activity"/>
    <property type="evidence" value="ECO:0007669"/>
    <property type="project" value="UniProtKB-KW"/>
</dbReference>
<feature type="domain" description="Nucleotidyl transferase" evidence="3">
    <location>
        <begin position="17"/>
        <end position="160"/>
    </location>
</feature>
<proteinExistence type="inferred from homology"/>
<dbReference type="PANTHER" id="PTHR43523">
    <property type="entry name" value="GLUCOSE-1-PHOSPHATE ADENYLYLTRANSFERASE-RELATED"/>
    <property type="match status" value="1"/>
</dbReference>
<accession>A0ABX4H6A2</accession>
<evidence type="ECO:0000313" key="6">
    <source>
        <dbReference type="Proteomes" id="UP000217033"/>
    </source>
</evidence>
<name>A0ABX4H6A2_9BACT</name>
<evidence type="ECO:0000256" key="1">
    <source>
        <dbReference type="ARBA" id="ARBA00010443"/>
    </source>
</evidence>
<dbReference type="Pfam" id="PF00483">
    <property type="entry name" value="NTP_transferase"/>
    <property type="match status" value="1"/>
</dbReference>
<dbReference type="RefSeq" id="WP_084232432.1">
    <property type="nucleotide sequence ID" value="NZ_CP166874.1"/>
</dbReference>
<comment type="similarity">
    <text evidence="1">Belongs to the bacterial/plant glucose-1-phosphate adenylyltransferase family.</text>
</comment>
<dbReference type="NCBIfam" id="TIGR02092">
    <property type="entry name" value="glgD"/>
    <property type="match status" value="1"/>
</dbReference>
<dbReference type="InterPro" id="IPR005835">
    <property type="entry name" value="NTP_transferase_dom"/>
</dbReference>
<evidence type="ECO:0000256" key="2">
    <source>
        <dbReference type="ARBA" id="ARBA00023056"/>
    </source>
</evidence>
<dbReference type="PANTHER" id="PTHR43523:SF6">
    <property type="entry name" value="GLYCOGEN BIOSYNTHESIS PROTEIN GLGD"/>
    <property type="match status" value="1"/>
</dbReference>
<keyword evidence="2" id="KW-0320">Glycogen biosynthesis</keyword>
<dbReference type="CDD" id="cd04651">
    <property type="entry name" value="LbH_G1P_AT_C"/>
    <property type="match status" value="1"/>
</dbReference>
<keyword evidence="5" id="KW-0548">Nucleotidyltransferase</keyword>
<dbReference type="InterPro" id="IPR056818">
    <property type="entry name" value="GlmU/GlgC-like_hexapep"/>
</dbReference>
<dbReference type="Gene3D" id="2.160.10.10">
    <property type="entry name" value="Hexapeptide repeat proteins"/>
    <property type="match status" value="1"/>
</dbReference>
<dbReference type="InterPro" id="IPR029044">
    <property type="entry name" value="Nucleotide-diphossugar_trans"/>
</dbReference>
<dbReference type="Gene3D" id="3.90.550.10">
    <property type="entry name" value="Spore Coat Polysaccharide Biosynthesis Protein SpsA, Chain A"/>
    <property type="match status" value="1"/>
</dbReference>
<evidence type="ECO:0000313" key="5">
    <source>
        <dbReference type="EMBL" id="PAF55432.1"/>
    </source>
</evidence>
<reference evidence="5" key="1">
    <citation type="submission" date="2017-08" db="EMBL/GenBank/DDBJ databases">
        <authorList>
            <person name="Alvarez-Ponce D."/>
            <person name="Weitzman C.L."/>
            <person name="Tillett R.L."/>
            <person name="Sandmeier F.C."/>
            <person name="Tracy C.R."/>
        </authorList>
    </citation>
    <scope>NUCLEOTIDE SEQUENCE [LARGE SCALE GENOMIC DNA]</scope>
    <source>
        <strain evidence="5">PS6</strain>
    </source>
</reference>
<protein>
    <submittedName>
        <fullName evidence="5">Glucose-1-phosphate adenylyltransferase subunit GlgD</fullName>
    </submittedName>
</protein>
<dbReference type="InterPro" id="IPR011831">
    <property type="entry name" value="ADP-Glc_PPase"/>
</dbReference>
<feature type="domain" description="Glucose-1-phosphate adenylyltransferase/Bifunctional protein GlmU-like C-terminal hexapeptide" evidence="4">
    <location>
        <begin position="286"/>
        <end position="356"/>
    </location>
</feature>
<evidence type="ECO:0000259" key="3">
    <source>
        <dbReference type="Pfam" id="PF00483"/>
    </source>
</evidence>
<dbReference type="Proteomes" id="UP000217033">
    <property type="component" value="Unassembled WGS sequence"/>
</dbReference>
<evidence type="ECO:0000259" key="4">
    <source>
        <dbReference type="Pfam" id="PF24894"/>
    </source>
</evidence>
<sequence length="372" mass="42068">MSLHKNVIAIVDANENASRIRGLGVSHAKPIMPVLARYNLVDFAFSNLIYAGIYPVFLLVDKPNRHIFNYIGTGSPWNLNRRSNGIHYLFSTKEQIGTGNNLGALYKTVSFVKSIDRDVVLITNTNTINRIDYVEMYEKLKTSGADIVWAFRREANHDRYLNMEILKFNARTEKVVNFGINTGSKEEIKIDLGIFMMSKKMYLSLINEAVELNINSKFETFLKSKVEELKIIAYEIDTWVGFLNSAEEYFENQLKLMNDQNIAVETFAKFPLYTRELDQTSSYYSQSASVSNSLLASGCKIKGKVKNSILFRGVEIGKNAEVEDSIILSNVIIGDNVKLKNIIIDENAIISAEKTLIADKKSPLVIMKNSKI</sequence>